<dbReference type="InterPro" id="IPR012677">
    <property type="entry name" value="Nucleotide-bd_a/b_plait_sf"/>
</dbReference>
<feature type="domain" description="RRM" evidence="5">
    <location>
        <begin position="45"/>
        <end position="122"/>
    </location>
</feature>
<dbReference type="CDD" id="cd00590">
    <property type="entry name" value="RRM_SF"/>
    <property type="match status" value="1"/>
</dbReference>
<gene>
    <name evidence="6" type="ORF">TRFO_07447</name>
</gene>
<feature type="region of interest" description="Disordered" evidence="4">
    <location>
        <begin position="200"/>
        <end position="253"/>
    </location>
</feature>
<evidence type="ECO:0000259" key="5">
    <source>
        <dbReference type="PROSITE" id="PS50102"/>
    </source>
</evidence>
<feature type="compositionally biased region" description="Acidic residues" evidence="4">
    <location>
        <begin position="18"/>
        <end position="41"/>
    </location>
</feature>
<proteinExistence type="predicted"/>
<dbReference type="RefSeq" id="XP_068354999.1">
    <property type="nucleotide sequence ID" value="XM_068493689.1"/>
</dbReference>
<feature type="compositionally biased region" description="Basic and acidic residues" evidence="4">
    <location>
        <begin position="8"/>
        <end position="17"/>
    </location>
</feature>
<dbReference type="Gene3D" id="3.30.70.330">
    <property type="match status" value="1"/>
</dbReference>
<protein>
    <recommendedName>
        <fullName evidence="5">RRM domain-containing protein</fullName>
    </recommendedName>
</protein>
<name>A0A1J4JRU7_9EUKA</name>
<comment type="caution">
    <text evidence="6">The sequence shown here is derived from an EMBL/GenBank/DDBJ whole genome shotgun (WGS) entry which is preliminary data.</text>
</comment>
<accession>A0A1J4JRU7</accession>
<organism evidence="6 7">
    <name type="scientific">Tritrichomonas foetus</name>
    <dbReference type="NCBI Taxonomy" id="1144522"/>
    <lineage>
        <taxon>Eukaryota</taxon>
        <taxon>Metamonada</taxon>
        <taxon>Parabasalia</taxon>
        <taxon>Tritrichomonadida</taxon>
        <taxon>Tritrichomonadidae</taxon>
        <taxon>Tritrichomonas</taxon>
    </lineage>
</organism>
<dbReference type="VEuPathDB" id="TrichDB:TRFO_07447"/>
<dbReference type="PANTHER" id="PTHR23236:SF119">
    <property type="entry name" value="NUCLEAR RNA-BINDING PROTEIN SART-3"/>
    <property type="match status" value="1"/>
</dbReference>
<dbReference type="EMBL" id="MLAK01000893">
    <property type="protein sequence ID" value="OHT01863.1"/>
    <property type="molecule type" value="Genomic_DNA"/>
</dbReference>
<keyword evidence="2 3" id="KW-0694">RNA-binding</keyword>
<dbReference type="SMART" id="SM00360">
    <property type="entry name" value="RRM"/>
    <property type="match status" value="1"/>
</dbReference>
<evidence type="ECO:0000256" key="4">
    <source>
        <dbReference type="SAM" id="MobiDB-lite"/>
    </source>
</evidence>
<dbReference type="GO" id="GO:0003723">
    <property type="term" value="F:RNA binding"/>
    <property type="evidence" value="ECO:0007669"/>
    <property type="project" value="UniProtKB-UniRule"/>
</dbReference>
<sequence length="253" mass="30282">MSDSGDSPQHDEEKKEEEIEESESESNEEIDITEESDNSNEIDEKSIFIGNLSYDANEEDLKHIFEEIGTVVQIKIPRRPNGQLKGVAFVLFENKEIAEEAVKKFDGSEILNRKAFIKLASEPHSPPANKSNSADYRFKSNKFHNRYNDRYDKYNDRYRNTRQEYEYDNIINDRRQYYARSKHFSDYSDDYDDYYRRQRPFDANYKPRYNNVQHGRRDSRKPYREGRKYSRSSYNRNPPIDPRDFQPPPGERH</sequence>
<evidence type="ECO:0000256" key="3">
    <source>
        <dbReference type="PROSITE-ProRule" id="PRU00176"/>
    </source>
</evidence>
<dbReference type="Proteomes" id="UP000179807">
    <property type="component" value="Unassembled WGS sequence"/>
</dbReference>
<keyword evidence="7" id="KW-1185">Reference proteome</keyword>
<evidence type="ECO:0000256" key="1">
    <source>
        <dbReference type="ARBA" id="ARBA00022737"/>
    </source>
</evidence>
<dbReference type="PROSITE" id="PS50102">
    <property type="entry name" value="RRM"/>
    <property type="match status" value="1"/>
</dbReference>
<dbReference type="SUPFAM" id="SSF54928">
    <property type="entry name" value="RNA-binding domain, RBD"/>
    <property type="match status" value="1"/>
</dbReference>
<dbReference type="InterPro" id="IPR000504">
    <property type="entry name" value="RRM_dom"/>
</dbReference>
<dbReference type="Pfam" id="PF00076">
    <property type="entry name" value="RRM_1"/>
    <property type="match status" value="1"/>
</dbReference>
<feature type="region of interest" description="Disordered" evidence="4">
    <location>
        <begin position="1"/>
        <end position="42"/>
    </location>
</feature>
<dbReference type="GeneID" id="94828393"/>
<dbReference type="PANTHER" id="PTHR23236">
    <property type="entry name" value="EUKARYOTIC TRANSLATION INITIATION FACTOR 4B/4H"/>
    <property type="match status" value="1"/>
</dbReference>
<keyword evidence="1" id="KW-0677">Repeat</keyword>
<dbReference type="OrthoDB" id="272703at2759"/>
<dbReference type="AlphaFoldDB" id="A0A1J4JRU7"/>
<evidence type="ECO:0000313" key="6">
    <source>
        <dbReference type="EMBL" id="OHT01863.1"/>
    </source>
</evidence>
<evidence type="ECO:0000256" key="2">
    <source>
        <dbReference type="ARBA" id="ARBA00022884"/>
    </source>
</evidence>
<dbReference type="InterPro" id="IPR035979">
    <property type="entry name" value="RBD_domain_sf"/>
</dbReference>
<reference evidence="6" key="1">
    <citation type="submission" date="2016-10" db="EMBL/GenBank/DDBJ databases">
        <authorList>
            <person name="Benchimol M."/>
            <person name="Almeida L.G."/>
            <person name="Vasconcelos A.T."/>
            <person name="Perreira-Neves A."/>
            <person name="Rosa I.A."/>
            <person name="Tasca T."/>
            <person name="Bogo M.R."/>
            <person name="de Souza W."/>
        </authorList>
    </citation>
    <scope>NUCLEOTIDE SEQUENCE [LARGE SCALE GENOMIC DNA]</scope>
    <source>
        <strain evidence="6">K</strain>
    </source>
</reference>
<evidence type="ECO:0000313" key="7">
    <source>
        <dbReference type="Proteomes" id="UP000179807"/>
    </source>
</evidence>